<dbReference type="Proteomes" id="UP000075420">
    <property type="component" value="Unassembled WGS sequence"/>
</dbReference>
<evidence type="ECO:0000313" key="1">
    <source>
        <dbReference type="EMBL" id="KYF52239.1"/>
    </source>
</evidence>
<proteinExistence type="predicted"/>
<comment type="caution">
    <text evidence="1">The sequence shown here is derived from an EMBL/GenBank/DDBJ whole genome shotgun (WGS) entry which is preliminary data.</text>
</comment>
<name>A0A150P969_SORCE</name>
<reference evidence="1 2" key="1">
    <citation type="submission" date="2014-02" db="EMBL/GenBank/DDBJ databases">
        <title>The small core and large imbalanced accessory genome model reveals a collaborative survival strategy of Sorangium cellulosum strains in nature.</title>
        <authorList>
            <person name="Han K."/>
            <person name="Peng R."/>
            <person name="Blom J."/>
            <person name="Li Y.-Z."/>
        </authorList>
    </citation>
    <scope>NUCLEOTIDE SEQUENCE [LARGE SCALE GENOMIC DNA]</scope>
    <source>
        <strain evidence="1 2">So0157-25</strain>
    </source>
</reference>
<accession>A0A150P969</accession>
<sequence>MAMRSKAEAMAGLRRMLHDLLIAREGGESAPRLARAQGTVDGAMRALLDSGQATLQELLELVAAERARVSGPATAEIGPASLSA</sequence>
<gene>
    <name evidence="1" type="ORF">BE08_41205</name>
</gene>
<protein>
    <submittedName>
        <fullName evidence="1">Uncharacterized protein</fullName>
    </submittedName>
</protein>
<dbReference type="EMBL" id="JELY01002538">
    <property type="protein sequence ID" value="KYF52239.1"/>
    <property type="molecule type" value="Genomic_DNA"/>
</dbReference>
<evidence type="ECO:0000313" key="2">
    <source>
        <dbReference type="Proteomes" id="UP000075420"/>
    </source>
</evidence>
<dbReference type="AlphaFoldDB" id="A0A150P969"/>
<organism evidence="1 2">
    <name type="scientific">Sorangium cellulosum</name>
    <name type="common">Polyangium cellulosum</name>
    <dbReference type="NCBI Taxonomy" id="56"/>
    <lineage>
        <taxon>Bacteria</taxon>
        <taxon>Pseudomonadati</taxon>
        <taxon>Myxococcota</taxon>
        <taxon>Polyangia</taxon>
        <taxon>Polyangiales</taxon>
        <taxon>Polyangiaceae</taxon>
        <taxon>Sorangium</taxon>
    </lineage>
</organism>